<evidence type="ECO:0000256" key="1">
    <source>
        <dbReference type="SAM" id="MobiDB-lite"/>
    </source>
</evidence>
<dbReference type="EMBL" id="CP002217">
    <property type="protein sequence ID" value="ADN57135.1"/>
    <property type="molecule type" value="Genomic_DNA"/>
</dbReference>
<organism evidence="2">
    <name type="scientific">Burkholderia sp. (strain CCGE1003)</name>
    <dbReference type="NCBI Taxonomy" id="640512"/>
    <lineage>
        <taxon>Bacteria</taxon>
        <taxon>Pseudomonadati</taxon>
        <taxon>Pseudomonadota</taxon>
        <taxon>Betaproteobacteria</taxon>
        <taxon>Burkholderiales</taxon>
        <taxon>Burkholderiaceae</taxon>
        <taxon>Burkholderia</taxon>
    </lineage>
</organism>
<gene>
    <name evidence="2" type="ordered locus">BC1003_1157</name>
</gene>
<protein>
    <submittedName>
        <fullName evidence="2">Uncharacterized protein</fullName>
    </submittedName>
</protein>
<reference evidence="2" key="1">
    <citation type="submission" date="2010-09" db="EMBL/GenBank/DDBJ databases">
        <title>Complete sequence of chromosome1 of Burkholderia sp. CCGE1003.</title>
        <authorList>
            <consortium name="US DOE Joint Genome Institute"/>
            <person name="Lucas S."/>
            <person name="Copeland A."/>
            <person name="Lapidus A."/>
            <person name="Cheng J.-F."/>
            <person name="Bruce D."/>
            <person name="Goodwin L."/>
            <person name="Pitluck S."/>
            <person name="Daligault H."/>
            <person name="Davenport K."/>
            <person name="Detter J.C."/>
            <person name="Han C."/>
            <person name="Tapia R."/>
            <person name="Land M."/>
            <person name="Hauser L."/>
            <person name="Jeffries C."/>
            <person name="Kyrpides N."/>
            <person name="Ivanova N."/>
            <person name="Ovchinnikova G."/>
            <person name="Martinez-Romero E."/>
            <person name="Rogel M.A."/>
            <person name="Auchtung J."/>
            <person name="Tiedje J.M."/>
            <person name="Woyke T."/>
        </authorList>
    </citation>
    <scope>NUCLEOTIDE SEQUENCE</scope>
    <source>
        <strain evidence="2">CCGE1003</strain>
    </source>
</reference>
<accession>E1T3I8</accession>
<dbReference type="AlphaFoldDB" id="E1T3I8"/>
<dbReference type="KEGG" id="bgf:BC1003_1157"/>
<sequence>MRGNTALAERQTPQAGSRGETHSLKRLLQITDAHLTGVNN</sequence>
<name>E1T3I8_BURSG</name>
<dbReference type="HOGENOM" id="CLU_3286350_0_0_4"/>
<evidence type="ECO:0000313" key="2">
    <source>
        <dbReference type="EMBL" id="ADN57135.1"/>
    </source>
</evidence>
<proteinExistence type="predicted"/>
<feature type="region of interest" description="Disordered" evidence="1">
    <location>
        <begin position="1"/>
        <end position="25"/>
    </location>
</feature>